<protein>
    <submittedName>
        <fullName evidence="3">Response regulator receiver domain-containing protein</fullName>
    </submittedName>
</protein>
<dbReference type="PANTHER" id="PTHR44520:SF2">
    <property type="entry name" value="RESPONSE REGULATOR RCP1"/>
    <property type="match status" value="1"/>
</dbReference>
<reference evidence="3 4" key="1">
    <citation type="submission" date="2017-02" db="EMBL/GenBank/DDBJ databases">
        <authorList>
            <person name="Peterson S.W."/>
        </authorList>
    </citation>
    <scope>NUCLEOTIDE SEQUENCE [LARGE SCALE GENOMIC DNA]</scope>
    <source>
        <strain evidence="3 4">DSM 18108</strain>
    </source>
</reference>
<proteinExistence type="predicted"/>
<evidence type="ECO:0000256" key="1">
    <source>
        <dbReference type="PROSITE-ProRule" id="PRU00169"/>
    </source>
</evidence>
<dbReference type="STRING" id="393003.SAMN05660461_4726"/>
<dbReference type="AlphaFoldDB" id="A0A1T5P9C3"/>
<dbReference type="Gene3D" id="3.40.50.2300">
    <property type="match status" value="1"/>
</dbReference>
<dbReference type="PANTHER" id="PTHR44520">
    <property type="entry name" value="RESPONSE REGULATOR RCP1-RELATED"/>
    <property type="match status" value="1"/>
</dbReference>
<dbReference type="InterPro" id="IPR052893">
    <property type="entry name" value="TCS_response_regulator"/>
</dbReference>
<dbReference type="SUPFAM" id="SSF52172">
    <property type="entry name" value="CheY-like"/>
    <property type="match status" value="1"/>
</dbReference>
<evidence type="ECO:0000313" key="3">
    <source>
        <dbReference type="EMBL" id="SKD08849.1"/>
    </source>
</evidence>
<dbReference type="Pfam" id="PF00072">
    <property type="entry name" value="Response_reg"/>
    <property type="match status" value="1"/>
</dbReference>
<dbReference type="Proteomes" id="UP000190166">
    <property type="component" value="Unassembled WGS sequence"/>
</dbReference>
<feature type="domain" description="Response regulatory" evidence="2">
    <location>
        <begin position="11"/>
        <end position="131"/>
    </location>
</feature>
<name>A0A1T5P9C3_9BACT</name>
<dbReference type="InterPro" id="IPR011006">
    <property type="entry name" value="CheY-like_superfamily"/>
</dbReference>
<organism evidence="3 4">
    <name type="scientific">Chitinophaga ginsengisegetis</name>
    <dbReference type="NCBI Taxonomy" id="393003"/>
    <lineage>
        <taxon>Bacteria</taxon>
        <taxon>Pseudomonadati</taxon>
        <taxon>Bacteroidota</taxon>
        <taxon>Chitinophagia</taxon>
        <taxon>Chitinophagales</taxon>
        <taxon>Chitinophagaceae</taxon>
        <taxon>Chitinophaga</taxon>
    </lineage>
</organism>
<feature type="modified residue" description="4-aspartylphosphate" evidence="1">
    <location>
        <position position="64"/>
    </location>
</feature>
<keyword evidence="4" id="KW-1185">Reference proteome</keyword>
<keyword evidence="1" id="KW-0597">Phosphoprotein</keyword>
<dbReference type="SMART" id="SM00448">
    <property type="entry name" value="REC"/>
    <property type="match status" value="1"/>
</dbReference>
<gene>
    <name evidence="3" type="ORF">SAMN05660461_4726</name>
</gene>
<accession>A0A1T5P9C3</accession>
<evidence type="ECO:0000259" key="2">
    <source>
        <dbReference type="PROSITE" id="PS50110"/>
    </source>
</evidence>
<dbReference type="GO" id="GO:0000160">
    <property type="term" value="P:phosphorelay signal transduction system"/>
    <property type="evidence" value="ECO:0007669"/>
    <property type="project" value="InterPro"/>
</dbReference>
<dbReference type="EMBL" id="FUZZ01000004">
    <property type="protein sequence ID" value="SKD08849.1"/>
    <property type="molecule type" value="Genomic_DNA"/>
</dbReference>
<evidence type="ECO:0000313" key="4">
    <source>
        <dbReference type="Proteomes" id="UP000190166"/>
    </source>
</evidence>
<sequence>MNSDNNRELTTLLMVDDDEDDQEFFKLALGTIREEITFTAAGNGQEAFDLLHTRTIMPDIIFVDMNMPLMNGFAFLEKIKATPHLEHIPVIMFSTSDEKHEIARAKSLGAVDFITKPARFNELCRLLQEKLDLYAKV</sequence>
<dbReference type="PROSITE" id="PS50110">
    <property type="entry name" value="RESPONSE_REGULATORY"/>
    <property type="match status" value="1"/>
</dbReference>
<dbReference type="InterPro" id="IPR001789">
    <property type="entry name" value="Sig_transdc_resp-reg_receiver"/>
</dbReference>